<evidence type="ECO:0000313" key="1">
    <source>
        <dbReference type="EMBL" id="GIX66819.1"/>
    </source>
</evidence>
<name>A0AAV4M391_CAEEX</name>
<dbReference type="EMBL" id="BPLR01019341">
    <property type="protein sequence ID" value="GIX66819.1"/>
    <property type="molecule type" value="Genomic_DNA"/>
</dbReference>
<proteinExistence type="predicted"/>
<protein>
    <submittedName>
        <fullName evidence="1">Uncharacterized protein</fullName>
    </submittedName>
</protein>
<dbReference type="Proteomes" id="UP001054945">
    <property type="component" value="Unassembled WGS sequence"/>
</dbReference>
<reference evidence="1 2" key="1">
    <citation type="submission" date="2021-06" db="EMBL/GenBank/DDBJ databases">
        <title>Caerostris extrusa draft genome.</title>
        <authorList>
            <person name="Kono N."/>
            <person name="Arakawa K."/>
        </authorList>
    </citation>
    <scope>NUCLEOTIDE SEQUENCE [LARGE SCALE GENOMIC DNA]</scope>
</reference>
<comment type="caution">
    <text evidence="1">The sequence shown here is derived from an EMBL/GenBank/DDBJ whole genome shotgun (WGS) entry which is preliminary data.</text>
</comment>
<organism evidence="1 2">
    <name type="scientific">Caerostris extrusa</name>
    <name type="common">Bark spider</name>
    <name type="synonym">Caerostris bankana</name>
    <dbReference type="NCBI Taxonomy" id="172846"/>
    <lineage>
        <taxon>Eukaryota</taxon>
        <taxon>Metazoa</taxon>
        <taxon>Ecdysozoa</taxon>
        <taxon>Arthropoda</taxon>
        <taxon>Chelicerata</taxon>
        <taxon>Arachnida</taxon>
        <taxon>Araneae</taxon>
        <taxon>Araneomorphae</taxon>
        <taxon>Entelegynae</taxon>
        <taxon>Araneoidea</taxon>
        <taxon>Araneidae</taxon>
        <taxon>Caerostris</taxon>
    </lineage>
</organism>
<accession>A0AAV4M391</accession>
<keyword evidence="2" id="KW-1185">Reference proteome</keyword>
<sequence>MNSGFLSLPERVKCGEKPGIYSEPLERKVPSKIGRKKLSPILALLVFNKSGGVAKKHCKNGQRFRAAAYSQYRKYLPPMTIVTLLYCI</sequence>
<gene>
    <name evidence="1" type="ORF">CEXT_247661</name>
</gene>
<dbReference type="AlphaFoldDB" id="A0AAV4M391"/>
<evidence type="ECO:0000313" key="2">
    <source>
        <dbReference type="Proteomes" id="UP001054945"/>
    </source>
</evidence>